<reference evidence="3 4" key="1">
    <citation type="submission" date="2017-04" db="EMBL/GenBank/DDBJ databases">
        <title>Accumulation and expression of multiple antibiotic resistance genes in Arcobacter cryaerophilus that thrives in sewage.</title>
        <authorList>
            <person name="Millar J.A."/>
            <person name="Raghavan R."/>
        </authorList>
    </citation>
    <scope>NUCLEOTIDE SEQUENCE [LARGE SCALE GENOMIC DNA]</scope>
    <source>
        <strain evidence="3 4">AZT-1</strain>
    </source>
</reference>
<keyword evidence="1" id="KW-0812">Transmembrane</keyword>
<dbReference type="InterPro" id="IPR003660">
    <property type="entry name" value="HAMP_dom"/>
</dbReference>
<feature type="domain" description="HAMP" evidence="2">
    <location>
        <begin position="289"/>
        <end position="336"/>
    </location>
</feature>
<evidence type="ECO:0000313" key="3">
    <source>
        <dbReference type="EMBL" id="OQR41385.1"/>
    </source>
</evidence>
<dbReference type="Proteomes" id="UP000192599">
    <property type="component" value="Unassembled WGS sequence"/>
</dbReference>
<protein>
    <recommendedName>
        <fullName evidence="2">HAMP domain-containing protein</fullName>
    </recommendedName>
</protein>
<dbReference type="CDD" id="cd06225">
    <property type="entry name" value="HAMP"/>
    <property type="match status" value="1"/>
</dbReference>
<keyword evidence="1" id="KW-1133">Transmembrane helix</keyword>
<dbReference type="EMBL" id="LNTC01000064">
    <property type="protein sequence ID" value="OQR41385.1"/>
    <property type="molecule type" value="Genomic_DNA"/>
</dbReference>
<keyword evidence="1" id="KW-0472">Membrane</keyword>
<dbReference type="GO" id="GO:0016020">
    <property type="term" value="C:membrane"/>
    <property type="evidence" value="ECO:0007669"/>
    <property type="project" value="InterPro"/>
</dbReference>
<evidence type="ECO:0000313" key="4">
    <source>
        <dbReference type="Proteomes" id="UP000192599"/>
    </source>
</evidence>
<organism evidence="3 4">
    <name type="scientific">Aliarcobacter cryaerophilus</name>
    <dbReference type="NCBI Taxonomy" id="28198"/>
    <lineage>
        <taxon>Bacteria</taxon>
        <taxon>Pseudomonadati</taxon>
        <taxon>Campylobacterota</taxon>
        <taxon>Epsilonproteobacteria</taxon>
        <taxon>Campylobacterales</taxon>
        <taxon>Arcobacteraceae</taxon>
        <taxon>Aliarcobacter</taxon>
    </lineage>
</organism>
<gene>
    <name evidence="3" type="ORF">AS859_06035</name>
</gene>
<dbReference type="Gene3D" id="1.20.120.1530">
    <property type="match status" value="1"/>
</dbReference>
<dbReference type="Pfam" id="PF00672">
    <property type="entry name" value="HAMP"/>
    <property type="match status" value="1"/>
</dbReference>
<feature type="transmembrane region" description="Helical" evidence="1">
    <location>
        <begin position="202"/>
        <end position="224"/>
    </location>
</feature>
<comment type="caution">
    <text evidence="3">The sequence shown here is derived from an EMBL/GenBank/DDBJ whole genome shotgun (WGS) entry which is preliminary data.</text>
</comment>
<dbReference type="AlphaFoldDB" id="A0A1V9VBG6"/>
<proteinExistence type="predicted"/>
<name>A0A1V9VBG6_9BACT</name>
<dbReference type="GO" id="GO:0007165">
    <property type="term" value="P:signal transduction"/>
    <property type="evidence" value="ECO:0007669"/>
    <property type="project" value="InterPro"/>
</dbReference>
<accession>A0A1V9VBG6</accession>
<sequence length="413" mass="46933">MTVVSFIYQEFKQMQEIQTKKIVSIQLADELRQSSDDLTRLARLFSVTGDSKYEKMYGDVIKIRNGEIARPEDYHRIYWDLVLEYGQKPKPDGKKVVLLEALKEAGITQKELALLDEASKNSDKLVGIETTAMNAAKGLFADSNGKYTIKREPDLDYAAKLMHSQEYMNEKAKIVKPIDDFLATLDIRTSNEVKKTVEKLEFFILLMAICLVAVSVIFTLLFILNKDKIPNLYKFSDGLDGFFKYINNEASYSGLIDIDTKDEIGNMSKVVNENISRTKNLMEQDRVLIDDVKRVVNEVKEGHLDRRIEKSTVNPSLEELKNSFNYMIEITKQNVCKDINRLLLLLEDFEKLDFRGRISGDDGKIVVGINKLADIINQILSENKSNGLTLEESSKILLSNVNTLNQSSNAAAE</sequence>
<evidence type="ECO:0000256" key="1">
    <source>
        <dbReference type="SAM" id="Phobius"/>
    </source>
</evidence>
<dbReference type="PROSITE" id="PS50885">
    <property type="entry name" value="HAMP"/>
    <property type="match status" value="1"/>
</dbReference>
<evidence type="ECO:0000259" key="2">
    <source>
        <dbReference type="PROSITE" id="PS50885"/>
    </source>
</evidence>